<proteinExistence type="predicted"/>
<keyword evidence="1" id="KW-0472">Membrane</keyword>
<feature type="transmembrane region" description="Helical" evidence="1">
    <location>
        <begin position="94"/>
        <end position="112"/>
    </location>
</feature>
<evidence type="ECO:0000313" key="3">
    <source>
        <dbReference type="Proteomes" id="UP000436006"/>
    </source>
</evidence>
<dbReference type="EMBL" id="WPIN01000013">
    <property type="protein sequence ID" value="MVM33871.1"/>
    <property type="molecule type" value="Genomic_DNA"/>
</dbReference>
<dbReference type="Proteomes" id="UP000436006">
    <property type="component" value="Unassembled WGS sequence"/>
</dbReference>
<feature type="transmembrane region" description="Helical" evidence="1">
    <location>
        <begin position="162"/>
        <end position="184"/>
    </location>
</feature>
<feature type="transmembrane region" description="Helical" evidence="1">
    <location>
        <begin position="16"/>
        <end position="37"/>
    </location>
</feature>
<dbReference type="RefSeq" id="WP_157588586.1">
    <property type="nucleotide sequence ID" value="NZ_WPIN01000013.1"/>
</dbReference>
<organism evidence="2 3">
    <name type="scientific">Spirosoma arboris</name>
    <dbReference type="NCBI Taxonomy" id="2682092"/>
    <lineage>
        <taxon>Bacteria</taxon>
        <taxon>Pseudomonadati</taxon>
        <taxon>Bacteroidota</taxon>
        <taxon>Cytophagia</taxon>
        <taxon>Cytophagales</taxon>
        <taxon>Cytophagaceae</taxon>
        <taxon>Spirosoma</taxon>
    </lineage>
</organism>
<evidence type="ECO:0000256" key="1">
    <source>
        <dbReference type="SAM" id="Phobius"/>
    </source>
</evidence>
<comment type="caution">
    <text evidence="2">The sequence shown here is derived from an EMBL/GenBank/DDBJ whole genome shotgun (WGS) entry which is preliminary data.</text>
</comment>
<accession>A0A7K1SJ75</accession>
<name>A0A7K1SJ75_9BACT</name>
<evidence type="ECO:0000313" key="2">
    <source>
        <dbReference type="EMBL" id="MVM33871.1"/>
    </source>
</evidence>
<protein>
    <recommendedName>
        <fullName evidence="4">DoxX family membrane protein</fullName>
    </recommendedName>
</protein>
<reference evidence="2 3" key="1">
    <citation type="submission" date="2019-12" db="EMBL/GenBank/DDBJ databases">
        <title>Spirosoma sp. HMF4905 genome sequencing and assembly.</title>
        <authorList>
            <person name="Kang H."/>
            <person name="Cha I."/>
            <person name="Kim H."/>
            <person name="Joh K."/>
        </authorList>
    </citation>
    <scope>NUCLEOTIDE SEQUENCE [LARGE SCALE GENOMIC DNA]</scope>
    <source>
        <strain evidence="2 3">HMF4905</strain>
    </source>
</reference>
<feature type="transmembrane region" description="Helical" evidence="1">
    <location>
        <begin position="124"/>
        <end position="142"/>
    </location>
</feature>
<keyword evidence="1" id="KW-0812">Transmembrane</keyword>
<keyword evidence="1" id="KW-1133">Transmembrane helix</keyword>
<sequence>MPYRKYYFLPETRAKYWDYFLLSAQVLLAWTLLRYGWAKLNDQQFGVNEKVLNMPLKSVGLFKLSWYLADHEPFKSFIGVSQIVTGLLMLWPKTALIGTLLSIPIWLNILFWDMTFMEGFTDAFQFRLSYYLVLSGLIIYHYRTHSYPALRSLYIADIKITYPVWTYFLLPIMAVGVEVIGGLLRWIL</sequence>
<gene>
    <name evidence="2" type="ORF">GO755_27795</name>
</gene>
<keyword evidence="3" id="KW-1185">Reference proteome</keyword>
<evidence type="ECO:0008006" key="4">
    <source>
        <dbReference type="Google" id="ProtNLM"/>
    </source>
</evidence>
<dbReference type="AlphaFoldDB" id="A0A7K1SJ75"/>